<dbReference type="InterPro" id="IPR016162">
    <property type="entry name" value="Ald_DH_N"/>
</dbReference>
<dbReference type="GO" id="GO:0016491">
    <property type="term" value="F:oxidoreductase activity"/>
    <property type="evidence" value="ECO:0007669"/>
    <property type="project" value="UniProtKB-KW"/>
</dbReference>
<keyword evidence="4" id="KW-1185">Reference proteome</keyword>
<protein>
    <submittedName>
        <fullName evidence="3">Aldehyde dehydrogenase family protein</fullName>
    </submittedName>
</protein>
<evidence type="ECO:0000313" key="4">
    <source>
        <dbReference type="Proteomes" id="UP000682202"/>
    </source>
</evidence>
<accession>A0A975JXK6</accession>
<dbReference type="InterPro" id="IPR016161">
    <property type="entry name" value="Ald_DH/histidinol_DH"/>
</dbReference>
<gene>
    <name evidence="3" type="ORF">F6B93_10960</name>
</gene>
<dbReference type="Gene3D" id="3.40.605.10">
    <property type="entry name" value="Aldehyde Dehydrogenase, Chain A, domain 1"/>
    <property type="match status" value="1"/>
</dbReference>
<dbReference type="InterPro" id="IPR015590">
    <property type="entry name" value="Aldehyde_DH_dom"/>
</dbReference>
<dbReference type="Proteomes" id="UP000682202">
    <property type="component" value="Chromosome"/>
</dbReference>
<dbReference type="SUPFAM" id="SSF53720">
    <property type="entry name" value="ALDH-like"/>
    <property type="match status" value="1"/>
</dbReference>
<name>A0A975JXK6_9MYCO</name>
<evidence type="ECO:0000256" key="1">
    <source>
        <dbReference type="ARBA" id="ARBA00023002"/>
    </source>
</evidence>
<dbReference type="KEGG" id="mspg:F6B93_10960"/>
<feature type="domain" description="Aldehyde dehydrogenase" evidence="2">
    <location>
        <begin position="176"/>
        <end position="400"/>
    </location>
</feature>
<evidence type="ECO:0000259" key="2">
    <source>
        <dbReference type="Pfam" id="PF00171"/>
    </source>
</evidence>
<reference evidence="3" key="1">
    <citation type="submission" date="2019-12" db="EMBL/GenBank/DDBJ databases">
        <title>Mycobacterium spongiae sp. nov.</title>
        <authorList>
            <person name="Stinear T."/>
        </authorList>
    </citation>
    <scope>NUCLEOTIDE SEQUENCE</scope>
    <source>
        <strain evidence="3">FSD4b-SM</strain>
    </source>
</reference>
<dbReference type="AlphaFoldDB" id="A0A975JXK6"/>
<dbReference type="Pfam" id="PF00171">
    <property type="entry name" value="Aldedh"/>
    <property type="match status" value="1"/>
</dbReference>
<keyword evidence="1" id="KW-0560">Oxidoreductase</keyword>
<proteinExistence type="predicted"/>
<organism evidence="3 4">
    <name type="scientific">Mycobacterium spongiae</name>
    <dbReference type="NCBI Taxonomy" id="886343"/>
    <lineage>
        <taxon>Bacteria</taxon>
        <taxon>Bacillati</taxon>
        <taxon>Actinomycetota</taxon>
        <taxon>Actinomycetes</taxon>
        <taxon>Mycobacteriales</taxon>
        <taxon>Mycobacteriaceae</taxon>
        <taxon>Mycobacterium</taxon>
    </lineage>
</organism>
<sequence length="468" mass="49630">MTSTGHEKTIPTADLAPIEALGTDGAYRTRNRDTIADTSGISLAELSIVPPLYVSRTLSAQRKSGPLAAAHRQQALAHAAQVFATADIAGLDFGTYVGLASRMSGLPIAAMRAGARGVADAVGSAFDAVRPARPVGAAFDWRDVHTGTGGAVWARRGQVFAVLAAGNGPGVHGLWPQALALGYRVAVRPSRREPLTAHRLVHALRHGGFRPADAVYLPTDHRGADEIIRAADLAMVYGGQDVARKYGHSPTVFVNGPGCAKVLITADRDWRDHLDIVVDSIANLGGMACVNATAVFFEGDPVPLAHAIADRLSAIEPLPAEDERAILPTRRIDEALAIANYLKATAMTTTPVLEADQVVADLGDGSAALRPAVHLLATPEADTLNVELAFPCVWVAPWSRDDGLKPLRHSLVVNAITHDDDLIDDLLAEPTVANVFRGNYPTHYTTPDIPHDGFLADFLMRGKGFISD</sequence>
<dbReference type="EMBL" id="CP046600">
    <property type="protein sequence ID" value="QUR67546.1"/>
    <property type="molecule type" value="Genomic_DNA"/>
</dbReference>
<evidence type="ECO:0000313" key="3">
    <source>
        <dbReference type="EMBL" id="QUR67546.1"/>
    </source>
</evidence>